<dbReference type="PANTHER" id="PTHR42693:SF53">
    <property type="entry name" value="ENDO-4-O-SULFATASE"/>
    <property type="match status" value="1"/>
</dbReference>
<proteinExistence type="inferred from homology"/>
<evidence type="ECO:0000313" key="5">
    <source>
        <dbReference type="EMBL" id="RIA46933.1"/>
    </source>
</evidence>
<comment type="caution">
    <text evidence="5">The sequence shown here is derived from an EMBL/GenBank/DDBJ whole genome shotgun (WGS) entry which is preliminary data.</text>
</comment>
<dbReference type="InterPro" id="IPR000917">
    <property type="entry name" value="Sulfatase_N"/>
</dbReference>
<dbReference type="Gene3D" id="3.40.720.10">
    <property type="entry name" value="Alkaline Phosphatase, subunit A"/>
    <property type="match status" value="1"/>
</dbReference>
<comment type="similarity">
    <text evidence="1">Belongs to the sulfatase family.</text>
</comment>
<dbReference type="PROSITE" id="PS51257">
    <property type="entry name" value="PROKAR_LIPOPROTEIN"/>
    <property type="match status" value="1"/>
</dbReference>
<dbReference type="SUPFAM" id="SSF53649">
    <property type="entry name" value="Alkaline phosphatase-like"/>
    <property type="match status" value="1"/>
</dbReference>
<dbReference type="CDD" id="cd16025">
    <property type="entry name" value="PAS_like"/>
    <property type="match status" value="1"/>
</dbReference>
<feature type="domain" description="Sulfatase N-terminal" evidence="4">
    <location>
        <begin position="48"/>
        <end position="439"/>
    </location>
</feature>
<dbReference type="AlphaFoldDB" id="A0A397PES8"/>
<evidence type="ECO:0000256" key="3">
    <source>
        <dbReference type="SAM" id="SignalP"/>
    </source>
</evidence>
<dbReference type="OrthoDB" id="9803751at2"/>
<keyword evidence="6" id="KW-1185">Reference proteome</keyword>
<accession>A0A397PES8</accession>
<name>A0A397PES8_9SPHN</name>
<keyword evidence="3" id="KW-0732">Signal</keyword>
<dbReference type="RefSeq" id="WP_119034966.1">
    <property type="nucleotide sequence ID" value="NZ_QXDC01000002.1"/>
</dbReference>
<dbReference type="Proteomes" id="UP000266568">
    <property type="component" value="Unassembled WGS sequence"/>
</dbReference>
<reference evidence="5 6" key="1">
    <citation type="submission" date="2018-08" db="EMBL/GenBank/DDBJ databases">
        <title>Genomic Encyclopedia of Type Strains, Phase IV (KMG-IV): sequencing the most valuable type-strain genomes for metagenomic binning, comparative biology and taxonomic classification.</title>
        <authorList>
            <person name="Goeker M."/>
        </authorList>
    </citation>
    <scope>NUCLEOTIDE SEQUENCE [LARGE SCALE GENOMIC DNA]</scope>
    <source>
        <strain evidence="5 6">DSM 25527</strain>
    </source>
</reference>
<feature type="signal peptide" evidence="3">
    <location>
        <begin position="1"/>
        <end position="28"/>
    </location>
</feature>
<gene>
    <name evidence="5" type="ORF">DFR49_1495</name>
</gene>
<organism evidence="5 6">
    <name type="scientific">Hephaestia caeni</name>
    <dbReference type="NCBI Taxonomy" id="645617"/>
    <lineage>
        <taxon>Bacteria</taxon>
        <taxon>Pseudomonadati</taxon>
        <taxon>Pseudomonadota</taxon>
        <taxon>Alphaproteobacteria</taxon>
        <taxon>Sphingomonadales</taxon>
        <taxon>Sphingomonadaceae</taxon>
        <taxon>Hephaestia</taxon>
    </lineage>
</organism>
<dbReference type="InterPro" id="IPR050738">
    <property type="entry name" value="Sulfatase"/>
</dbReference>
<dbReference type="InterPro" id="IPR017850">
    <property type="entry name" value="Alkaline_phosphatase_core_sf"/>
</dbReference>
<keyword evidence="2" id="KW-0378">Hydrolase</keyword>
<evidence type="ECO:0000259" key="4">
    <source>
        <dbReference type="Pfam" id="PF00884"/>
    </source>
</evidence>
<feature type="chain" id="PRO_5017208363" evidence="3">
    <location>
        <begin position="29"/>
        <end position="549"/>
    </location>
</feature>
<evidence type="ECO:0000313" key="6">
    <source>
        <dbReference type="Proteomes" id="UP000266568"/>
    </source>
</evidence>
<sequence>MKRSAAFLSIALLMAVSGCVDRHGPAMAADTSPSGDTRPLHDLTGSKPNIILILADDMGWSDLGAYGSEIATPNLDRLAREGLQFTQFTNTSKCFPSRASLMTGLYPQQVGKDKSSNTRMIGGTTFAESLRRAGYHTYMVGKHHGSENPIERGFDHYVGLRDGAGNYFNPGTKARPGEPEPARKEKDGRVWCFEGKCAKGYTPDDPNFYTTDAFTDWTIDYLREATADKAPYLLYLAYTAPHDPLQAPDEARAPYRGKFDGGYARIADKRWANLRRLKLVDDRYPRPTAVYRDWNKMTAAEKADQTARMEIYAAMIHRLDEQVGRIVAFLEANGTLDDTLILFMSDNGSSAELVTKGKTGREIGADNPIGSVGRWASLGPDWAEVSNTPFRYYKNDSYQGGTASPLIVHWPRALGSKNRRVEALSNLIDIHPTLLDLAGLSYIPTADATGRAAPLPGISLVPLLEGSPTVSRPRPIFNRWRWSRSVRDGDWKLVSIVPQGEAEDGTWELYNIATDRTETHDLAAAHPEIVARLDRAYNDWLKEVSSRKP</sequence>
<dbReference type="Gene3D" id="3.30.1120.10">
    <property type="match status" value="1"/>
</dbReference>
<evidence type="ECO:0000256" key="1">
    <source>
        <dbReference type="ARBA" id="ARBA00008779"/>
    </source>
</evidence>
<dbReference type="GO" id="GO:0004065">
    <property type="term" value="F:arylsulfatase activity"/>
    <property type="evidence" value="ECO:0007669"/>
    <property type="project" value="TreeGrafter"/>
</dbReference>
<dbReference type="EMBL" id="QXDC01000002">
    <property type="protein sequence ID" value="RIA46933.1"/>
    <property type="molecule type" value="Genomic_DNA"/>
</dbReference>
<protein>
    <submittedName>
        <fullName evidence="5">Arylsulfatase</fullName>
    </submittedName>
</protein>
<dbReference type="Pfam" id="PF00884">
    <property type="entry name" value="Sulfatase"/>
    <property type="match status" value="1"/>
</dbReference>
<evidence type="ECO:0000256" key="2">
    <source>
        <dbReference type="ARBA" id="ARBA00022801"/>
    </source>
</evidence>
<dbReference type="PANTHER" id="PTHR42693">
    <property type="entry name" value="ARYLSULFATASE FAMILY MEMBER"/>
    <property type="match status" value="1"/>
</dbReference>